<dbReference type="GO" id="GO:0046656">
    <property type="term" value="P:folic acid biosynthetic process"/>
    <property type="evidence" value="ECO:0007669"/>
    <property type="project" value="UniProtKB-KW"/>
</dbReference>
<dbReference type="PANTHER" id="PTHR43071">
    <property type="entry name" value="2-AMINO-4-HYDROXY-6-HYDROXYMETHYLDIHYDROPTERIDINE PYROPHOSPHOKINASE"/>
    <property type="match status" value="1"/>
</dbReference>
<name>A0A160VHC5_9ZZZZ</name>
<dbReference type="GO" id="GO:0003848">
    <property type="term" value="F:2-amino-4-hydroxy-6-hydroxymethyldihydropteridine diphosphokinase activity"/>
    <property type="evidence" value="ECO:0007669"/>
    <property type="project" value="UniProtKB-EC"/>
</dbReference>
<accession>A0A160VHC5</accession>
<dbReference type="UniPathway" id="UPA00077">
    <property type="reaction ID" value="UER00155"/>
</dbReference>
<evidence type="ECO:0000259" key="8">
    <source>
        <dbReference type="Pfam" id="PF01288"/>
    </source>
</evidence>
<dbReference type="PANTHER" id="PTHR43071:SF1">
    <property type="entry name" value="2-AMINO-4-HYDROXY-6-HYDROXYMETHYLDIHYDROPTERIDINE PYROPHOSPHOKINASE"/>
    <property type="match status" value="1"/>
</dbReference>
<evidence type="ECO:0000256" key="6">
    <source>
        <dbReference type="ARBA" id="ARBA00022840"/>
    </source>
</evidence>
<evidence type="ECO:0000256" key="7">
    <source>
        <dbReference type="ARBA" id="ARBA00022909"/>
    </source>
</evidence>
<proteinExistence type="predicted"/>
<dbReference type="GO" id="GO:0046654">
    <property type="term" value="P:tetrahydrofolate biosynthetic process"/>
    <property type="evidence" value="ECO:0007669"/>
    <property type="project" value="UniProtKB-UniPathway"/>
</dbReference>
<evidence type="ECO:0000256" key="1">
    <source>
        <dbReference type="ARBA" id="ARBA00005051"/>
    </source>
</evidence>
<dbReference type="AlphaFoldDB" id="A0A160VHC5"/>
<dbReference type="Gene3D" id="3.30.70.560">
    <property type="entry name" value="7,8-Dihydro-6-hydroxymethylpterin-pyrophosphokinase HPPK"/>
    <property type="match status" value="1"/>
</dbReference>
<dbReference type="CDD" id="cd00483">
    <property type="entry name" value="HPPK"/>
    <property type="match status" value="1"/>
</dbReference>
<keyword evidence="7" id="KW-0289">Folate biosynthesis</keyword>
<keyword evidence="5 9" id="KW-0418">Kinase</keyword>
<keyword evidence="3 9" id="KW-0808">Transferase</keyword>
<dbReference type="NCBIfam" id="TIGR01498">
    <property type="entry name" value="folK"/>
    <property type="match status" value="1"/>
</dbReference>
<dbReference type="GO" id="GO:0005524">
    <property type="term" value="F:ATP binding"/>
    <property type="evidence" value="ECO:0007669"/>
    <property type="project" value="UniProtKB-KW"/>
</dbReference>
<dbReference type="InterPro" id="IPR035907">
    <property type="entry name" value="Hppk_sf"/>
</dbReference>
<dbReference type="SUPFAM" id="SSF55083">
    <property type="entry name" value="6-hydroxymethyl-7,8-dihydropterin pyrophosphokinase, HPPK"/>
    <property type="match status" value="1"/>
</dbReference>
<dbReference type="Pfam" id="PF01288">
    <property type="entry name" value="HPPK"/>
    <property type="match status" value="1"/>
</dbReference>
<dbReference type="InterPro" id="IPR000550">
    <property type="entry name" value="Hppk"/>
</dbReference>
<keyword evidence="4" id="KW-0547">Nucleotide-binding</keyword>
<dbReference type="EC" id="2.7.6.3" evidence="2"/>
<protein>
    <recommendedName>
        <fullName evidence="2">2-amino-4-hydroxy-6-hydroxymethyldihydropteridine diphosphokinase</fullName>
        <ecNumber evidence="2">2.7.6.3</ecNumber>
    </recommendedName>
</protein>
<dbReference type="EMBL" id="FAXC01000360">
    <property type="protein sequence ID" value="CUV10125.1"/>
    <property type="molecule type" value="Genomic_DNA"/>
</dbReference>
<evidence type="ECO:0000256" key="4">
    <source>
        <dbReference type="ARBA" id="ARBA00022741"/>
    </source>
</evidence>
<sequence>MLELVYLGLGSNIGDRETNIFSAIAALDVRDEITVNRTASIYETDPLYNTDQPAFLNTVVELKTNLDPEVMLQVCQGIELMLGRPMAHEKNEPRVIDLDILAYETKSVDLGHLKIPHPELFARKFVLVPWEEIAPNFMVQDFGRTISELLTLCPDTSAVRNHQLEKSA</sequence>
<evidence type="ECO:0000256" key="5">
    <source>
        <dbReference type="ARBA" id="ARBA00022777"/>
    </source>
</evidence>
<dbReference type="GO" id="GO:0016301">
    <property type="term" value="F:kinase activity"/>
    <property type="evidence" value="ECO:0007669"/>
    <property type="project" value="UniProtKB-KW"/>
</dbReference>
<evidence type="ECO:0000256" key="3">
    <source>
        <dbReference type="ARBA" id="ARBA00022679"/>
    </source>
</evidence>
<evidence type="ECO:0000313" key="9">
    <source>
        <dbReference type="EMBL" id="CUV10125.1"/>
    </source>
</evidence>
<reference evidence="9" key="1">
    <citation type="submission" date="2015-10" db="EMBL/GenBank/DDBJ databases">
        <authorList>
            <person name="Gilbert D.G."/>
        </authorList>
    </citation>
    <scope>NUCLEOTIDE SEQUENCE</scope>
</reference>
<evidence type="ECO:0000256" key="2">
    <source>
        <dbReference type="ARBA" id="ARBA00013253"/>
    </source>
</evidence>
<feature type="domain" description="7,8-dihydro-6-hydroxymethylpterin-pyrophosphokinase" evidence="8">
    <location>
        <begin position="6"/>
        <end position="135"/>
    </location>
</feature>
<gene>
    <name evidence="9" type="ORF">MGWOODY_Mmi19</name>
</gene>
<comment type="pathway">
    <text evidence="1">Cofactor biosynthesis; tetrahydrofolate biosynthesis; 2-amino-4-hydroxy-6-hydroxymethyl-7,8-dihydropteridine diphosphate from 7,8-dihydroneopterin triphosphate: step 4/4.</text>
</comment>
<organism evidence="9">
    <name type="scientific">hydrothermal vent metagenome</name>
    <dbReference type="NCBI Taxonomy" id="652676"/>
    <lineage>
        <taxon>unclassified sequences</taxon>
        <taxon>metagenomes</taxon>
        <taxon>ecological metagenomes</taxon>
    </lineage>
</organism>
<keyword evidence="6" id="KW-0067">ATP-binding</keyword>